<keyword evidence="5" id="KW-0539">Nucleus</keyword>
<feature type="domain" description="BHLH" evidence="7">
    <location>
        <begin position="69"/>
        <end position="121"/>
    </location>
</feature>
<dbReference type="Pfam" id="PF00010">
    <property type="entry name" value="HLH"/>
    <property type="match status" value="1"/>
</dbReference>
<comment type="caution">
    <text evidence="8">The sequence shown here is derived from an EMBL/GenBank/DDBJ whole genome shotgun (WGS) entry which is preliminary data.</text>
</comment>
<dbReference type="OMA" id="STHCEGS"/>
<sequence>MFSFLQSDDLVFHEVGQQDLPVDLQDHVTMERNINYPAIKTRKRPGDLSTSKPNPVHADRVGDGKDDAQRKLIHKELERQRRKDMAKLCSSLRSLLPLEFIKGKRSTSDHMHQAVNYIKHMQENIKVQGAQRDQLIKKFAGMSARHLGSMNTNESLTNLLPNTVSVNPCNGGIEILINSCSIQDGFSLSGVLKALVEEGLNIISCTSTKVSERLFHTIQSEVNNEPAWTDPSALQQRLTAIANNHLNVD</sequence>
<dbReference type="GO" id="GO:0000977">
    <property type="term" value="F:RNA polymerase II transcription regulatory region sequence-specific DNA binding"/>
    <property type="evidence" value="ECO:0007669"/>
    <property type="project" value="TreeGrafter"/>
</dbReference>
<keyword evidence="2" id="KW-0805">Transcription regulation</keyword>
<gene>
    <name evidence="8" type="ORF">Ccrd_015622</name>
</gene>
<dbReference type="AlphaFoldDB" id="A0A103YBH3"/>
<dbReference type="InterPro" id="IPR015660">
    <property type="entry name" value="MASH1/Ascl1a-like"/>
</dbReference>
<protein>
    <submittedName>
        <fullName evidence="8">Myc-type, basic helix-loop-helix (BHLH) domain-containing protein</fullName>
    </submittedName>
</protein>
<keyword evidence="4" id="KW-0804">Transcription</keyword>
<evidence type="ECO:0000256" key="4">
    <source>
        <dbReference type="ARBA" id="ARBA00023163"/>
    </source>
</evidence>
<evidence type="ECO:0000313" key="8">
    <source>
        <dbReference type="EMBL" id="KVI06035.1"/>
    </source>
</evidence>
<evidence type="ECO:0000256" key="2">
    <source>
        <dbReference type="ARBA" id="ARBA00023015"/>
    </source>
</evidence>
<keyword evidence="9" id="KW-1185">Reference proteome</keyword>
<evidence type="ECO:0000256" key="3">
    <source>
        <dbReference type="ARBA" id="ARBA00023125"/>
    </source>
</evidence>
<proteinExistence type="predicted"/>
<feature type="region of interest" description="Disordered" evidence="6">
    <location>
        <begin position="35"/>
        <end position="65"/>
    </location>
</feature>
<evidence type="ECO:0000313" key="9">
    <source>
        <dbReference type="Proteomes" id="UP000243975"/>
    </source>
</evidence>
<dbReference type="SMART" id="SM00353">
    <property type="entry name" value="HLH"/>
    <property type="match status" value="1"/>
</dbReference>
<dbReference type="OrthoDB" id="1935281at2759"/>
<organism evidence="8 9">
    <name type="scientific">Cynara cardunculus var. scolymus</name>
    <name type="common">Globe artichoke</name>
    <name type="synonym">Cynara scolymus</name>
    <dbReference type="NCBI Taxonomy" id="59895"/>
    <lineage>
        <taxon>Eukaryota</taxon>
        <taxon>Viridiplantae</taxon>
        <taxon>Streptophyta</taxon>
        <taxon>Embryophyta</taxon>
        <taxon>Tracheophyta</taxon>
        <taxon>Spermatophyta</taxon>
        <taxon>Magnoliopsida</taxon>
        <taxon>eudicotyledons</taxon>
        <taxon>Gunneridae</taxon>
        <taxon>Pentapetalae</taxon>
        <taxon>asterids</taxon>
        <taxon>campanulids</taxon>
        <taxon>Asterales</taxon>
        <taxon>Asteraceae</taxon>
        <taxon>Carduoideae</taxon>
        <taxon>Cardueae</taxon>
        <taxon>Carduinae</taxon>
        <taxon>Cynara</taxon>
    </lineage>
</organism>
<dbReference type="InterPro" id="IPR036638">
    <property type="entry name" value="HLH_DNA-bd_sf"/>
</dbReference>
<comment type="subcellular location">
    <subcellularLocation>
        <location evidence="1">Nucleus</location>
    </subcellularLocation>
</comment>
<evidence type="ECO:0000259" key="7">
    <source>
        <dbReference type="PROSITE" id="PS50888"/>
    </source>
</evidence>
<dbReference type="PROSITE" id="PS50888">
    <property type="entry name" value="BHLH"/>
    <property type="match status" value="1"/>
</dbReference>
<dbReference type="CDD" id="cd18914">
    <property type="entry name" value="bHLH_AtORG2_like"/>
    <property type="match status" value="1"/>
</dbReference>
<dbReference type="PANTHER" id="PTHR13935">
    <property type="entry name" value="ACHAETE-SCUTE TRANSCRIPTION FACTOR-RELATED"/>
    <property type="match status" value="1"/>
</dbReference>
<reference evidence="8 9" key="1">
    <citation type="journal article" date="2016" name="Sci. Rep.">
        <title>The genome sequence of the outbreeding globe artichoke constructed de novo incorporating a phase-aware low-pass sequencing strategy of F1 progeny.</title>
        <authorList>
            <person name="Scaglione D."/>
            <person name="Reyes-Chin-Wo S."/>
            <person name="Acquadro A."/>
            <person name="Froenicke L."/>
            <person name="Portis E."/>
            <person name="Beitel C."/>
            <person name="Tirone M."/>
            <person name="Mauro R."/>
            <person name="Lo Monaco A."/>
            <person name="Mauromicale G."/>
            <person name="Faccioli P."/>
            <person name="Cattivelli L."/>
            <person name="Rieseberg L."/>
            <person name="Michelmore R."/>
            <person name="Lanteri S."/>
        </authorList>
    </citation>
    <scope>NUCLEOTIDE SEQUENCE [LARGE SCALE GENOMIC DNA]</scope>
    <source>
        <strain evidence="8">2C</strain>
    </source>
</reference>
<dbReference type="EMBL" id="LEKV01001854">
    <property type="protein sequence ID" value="KVI06035.1"/>
    <property type="molecule type" value="Genomic_DNA"/>
</dbReference>
<dbReference type="GO" id="GO:0000981">
    <property type="term" value="F:DNA-binding transcription factor activity, RNA polymerase II-specific"/>
    <property type="evidence" value="ECO:0007669"/>
    <property type="project" value="TreeGrafter"/>
</dbReference>
<dbReference type="GO" id="GO:0046983">
    <property type="term" value="F:protein dimerization activity"/>
    <property type="evidence" value="ECO:0007669"/>
    <property type="project" value="InterPro"/>
</dbReference>
<keyword evidence="3" id="KW-0238">DNA-binding</keyword>
<dbReference type="Proteomes" id="UP000243975">
    <property type="component" value="Unassembled WGS sequence"/>
</dbReference>
<accession>A0A103YBH3</accession>
<dbReference type="SUPFAM" id="SSF47459">
    <property type="entry name" value="HLH, helix-loop-helix DNA-binding domain"/>
    <property type="match status" value="1"/>
</dbReference>
<dbReference type="STRING" id="59895.A0A103YBH3"/>
<dbReference type="InterPro" id="IPR011598">
    <property type="entry name" value="bHLH_dom"/>
</dbReference>
<evidence type="ECO:0000256" key="1">
    <source>
        <dbReference type="ARBA" id="ARBA00004123"/>
    </source>
</evidence>
<dbReference type="Gramene" id="KVI06035">
    <property type="protein sequence ID" value="KVI06035"/>
    <property type="gene ID" value="Ccrd_015622"/>
</dbReference>
<name>A0A103YBH3_CYNCS</name>
<dbReference type="Gene3D" id="4.10.280.10">
    <property type="entry name" value="Helix-loop-helix DNA-binding domain"/>
    <property type="match status" value="1"/>
</dbReference>
<dbReference type="PANTHER" id="PTHR13935:SF106">
    <property type="entry name" value="ACHAETE-SCUTE COMPLEX PROTEIN T5-RELATED"/>
    <property type="match status" value="1"/>
</dbReference>
<dbReference type="GO" id="GO:0090575">
    <property type="term" value="C:RNA polymerase II transcription regulator complex"/>
    <property type="evidence" value="ECO:0007669"/>
    <property type="project" value="TreeGrafter"/>
</dbReference>
<evidence type="ECO:0000256" key="5">
    <source>
        <dbReference type="ARBA" id="ARBA00023242"/>
    </source>
</evidence>
<evidence type="ECO:0000256" key="6">
    <source>
        <dbReference type="SAM" id="MobiDB-lite"/>
    </source>
</evidence>